<dbReference type="PANTHER" id="PTHR35526">
    <property type="entry name" value="ANTI-SIGMA-F FACTOR RSBW-RELATED"/>
    <property type="match status" value="1"/>
</dbReference>
<dbReference type="Gene3D" id="3.30.565.10">
    <property type="entry name" value="Histidine kinase-like ATPase, C-terminal domain"/>
    <property type="match status" value="1"/>
</dbReference>
<dbReference type="RefSeq" id="WP_311618807.1">
    <property type="nucleotide sequence ID" value="NZ_JAVREV010000009.1"/>
</dbReference>
<dbReference type="InterPro" id="IPR036890">
    <property type="entry name" value="HATPase_C_sf"/>
</dbReference>
<keyword evidence="1" id="KW-0808">Transferase</keyword>
<keyword evidence="3" id="KW-0547">Nucleotide-binding</keyword>
<gene>
    <name evidence="3" type="ORF">RM779_18435</name>
</gene>
<dbReference type="InterPro" id="IPR050267">
    <property type="entry name" value="Anti-sigma-factor_SerPK"/>
</dbReference>
<dbReference type="PANTHER" id="PTHR35526:SF3">
    <property type="entry name" value="ANTI-SIGMA-F FACTOR RSBW"/>
    <property type="match status" value="1"/>
</dbReference>
<proteinExistence type="predicted"/>
<accession>A0ABU2S6G8</accession>
<dbReference type="EMBL" id="JAVREV010000009">
    <property type="protein sequence ID" value="MDT0444563.1"/>
    <property type="molecule type" value="Genomic_DNA"/>
</dbReference>
<dbReference type="Proteomes" id="UP001183615">
    <property type="component" value="Unassembled WGS sequence"/>
</dbReference>
<dbReference type="Pfam" id="PF13581">
    <property type="entry name" value="HATPase_c_2"/>
    <property type="match status" value="1"/>
</dbReference>
<keyword evidence="1" id="KW-0723">Serine/threonine-protein kinase</keyword>
<feature type="domain" description="Histidine kinase/HSP90-like ATPase" evidence="2">
    <location>
        <begin position="20"/>
        <end position="132"/>
    </location>
</feature>
<name>A0ABU2S6G8_9ACTN</name>
<evidence type="ECO:0000313" key="4">
    <source>
        <dbReference type="Proteomes" id="UP001183615"/>
    </source>
</evidence>
<evidence type="ECO:0000256" key="1">
    <source>
        <dbReference type="ARBA" id="ARBA00022527"/>
    </source>
</evidence>
<keyword evidence="3" id="KW-0067">ATP-binding</keyword>
<dbReference type="InterPro" id="IPR003594">
    <property type="entry name" value="HATPase_dom"/>
</dbReference>
<organism evidence="3 4">
    <name type="scientific">Streptomyces johnsoniae</name>
    <dbReference type="NCBI Taxonomy" id="3075532"/>
    <lineage>
        <taxon>Bacteria</taxon>
        <taxon>Bacillati</taxon>
        <taxon>Actinomycetota</taxon>
        <taxon>Actinomycetes</taxon>
        <taxon>Kitasatosporales</taxon>
        <taxon>Streptomycetaceae</taxon>
        <taxon>Streptomyces</taxon>
    </lineage>
</organism>
<keyword evidence="1" id="KW-0418">Kinase</keyword>
<dbReference type="CDD" id="cd16936">
    <property type="entry name" value="HATPase_RsbW-like"/>
    <property type="match status" value="1"/>
</dbReference>
<protein>
    <submittedName>
        <fullName evidence="3">ATP-binding protein</fullName>
    </submittedName>
</protein>
<comment type="caution">
    <text evidence="3">The sequence shown here is derived from an EMBL/GenBank/DDBJ whole genome shotgun (WGS) entry which is preliminary data.</text>
</comment>
<keyword evidence="4" id="KW-1185">Reference proteome</keyword>
<dbReference type="GO" id="GO:0005524">
    <property type="term" value="F:ATP binding"/>
    <property type="evidence" value="ECO:0007669"/>
    <property type="project" value="UniProtKB-KW"/>
</dbReference>
<sequence length="150" mass="16425">MTVVTVQGIAEREVYSWRLTACPRSVARWRRVAAETVAMLGGDQDAVALARLGLSELLSNVVKHVADRRCLLVIAAEGENLRVTVQDRSVEVPAVMNPRTDEECGRGLWLLREMAKDLGYICFPGGKAVWFRCPLVRGSEGSVCAPRGGE</sequence>
<dbReference type="SUPFAM" id="SSF55874">
    <property type="entry name" value="ATPase domain of HSP90 chaperone/DNA topoisomerase II/histidine kinase"/>
    <property type="match status" value="1"/>
</dbReference>
<reference evidence="4" key="1">
    <citation type="submission" date="2023-07" db="EMBL/GenBank/DDBJ databases">
        <title>30 novel species of actinomycetes from the DSMZ collection.</title>
        <authorList>
            <person name="Nouioui I."/>
        </authorList>
    </citation>
    <scope>NUCLEOTIDE SEQUENCE [LARGE SCALE GENOMIC DNA]</scope>
    <source>
        <strain evidence="4">DSM 41886</strain>
    </source>
</reference>
<evidence type="ECO:0000313" key="3">
    <source>
        <dbReference type="EMBL" id="MDT0444563.1"/>
    </source>
</evidence>
<evidence type="ECO:0000259" key="2">
    <source>
        <dbReference type="Pfam" id="PF13581"/>
    </source>
</evidence>